<dbReference type="Proteomes" id="UP000460272">
    <property type="component" value="Unassembled WGS sequence"/>
</dbReference>
<dbReference type="GO" id="GO:0070967">
    <property type="term" value="F:coenzyme F420 binding"/>
    <property type="evidence" value="ECO:0007669"/>
    <property type="project" value="TreeGrafter"/>
</dbReference>
<dbReference type="InterPro" id="IPR012349">
    <property type="entry name" value="Split_barrel_FMN-bd"/>
</dbReference>
<protein>
    <submittedName>
        <fullName evidence="4">PPOX class F420-dependent oxidoreductase</fullName>
        <ecNumber evidence="4">1.-.-.-</ecNumber>
    </submittedName>
</protein>
<feature type="region of interest" description="Disordered" evidence="2">
    <location>
        <begin position="117"/>
        <end position="142"/>
    </location>
</feature>
<evidence type="ECO:0000313" key="5">
    <source>
        <dbReference type="Proteomes" id="UP000460272"/>
    </source>
</evidence>
<feature type="domain" description="Pyridoxamine 5'-phosphate oxidase N-terminal" evidence="3">
    <location>
        <begin position="3"/>
        <end position="105"/>
    </location>
</feature>
<dbReference type="RefSeq" id="WP_145851662.1">
    <property type="nucleotide sequence ID" value="NZ_RPFW01000001.1"/>
</dbReference>
<keyword evidence="1 4" id="KW-0560">Oxidoreductase</keyword>
<dbReference type="SUPFAM" id="SSF50475">
    <property type="entry name" value="FMN-binding split barrel"/>
    <property type="match status" value="1"/>
</dbReference>
<dbReference type="EC" id="1.-.-.-" evidence="4"/>
<evidence type="ECO:0000313" key="4">
    <source>
        <dbReference type="EMBL" id="TVZ06906.1"/>
    </source>
</evidence>
<dbReference type="GO" id="GO:0005829">
    <property type="term" value="C:cytosol"/>
    <property type="evidence" value="ECO:0007669"/>
    <property type="project" value="TreeGrafter"/>
</dbReference>
<dbReference type="InterPro" id="IPR052019">
    <property type="entry name" value="F420H2_bilvrd_red/Heme_oxyg"/>
</dbReference>
<organism evidence="4 5">
    <name type="scientific">Trebonia kvetii</name>
    <dbReference type="NCBI Taxonomy" id="2480626"/>
    <lineage>
        <taxon>Bacteria</taxon>
        <taxon>Bacillati</taxon>
        <taxon>Actinomycetota</taxon>
        <taxon>Actinomycetes</taxon>
        <taxon>Streptosporangiales</taxon>
        <taxon>Treboniaceae</taxon>
        <taxon>Trebonia</taxon>
    </lineage>
</organism>
<evidence type="ECO:0000259" key="3">
    <source>
        <dbReference type="Pfam" id="PF01243"/>
    </source>
</evidence>
<reference evidence="4 5" key="1">
    <citation type="submission" date="2018-11" db="EMBL/GenBank/DDBJ databases">
        <title>Trebonia kvetii gen.nov., sp.nov., a novel acidophilic actinobacterium, and proposal of the new actinobacterial family Treboniaceae fam. nov.</title>
        <authorList>
            <person name="Rapoport D."/>
            <person name="Sagova-Mareckova M."/>
            <person name="Sedlacek I."/>
            <person name="Provaznik J."/>
            <person name="Kralova S."/>
            <person name="Pavlinic D."/>
            <person name="Benes V."/>
            <person name="Kopecky J."/>
        </authorList>
    </citation>
    <scope>NUCLEOTIDE SEQUENCE [LARGE SCALE GENOMIC DNA]</scope>
    <source>
        <strain evidence="4 5">15Tr583</strain>
    </source>
</reference>
<proteinExistence type="predicted"/>
<dbReference type="EMBL" id="RPFW01000001">
    <property type="protein sequence ID" value="TVZ06906.1"/>
    <property type="molecule type" value="Genomic_DNA"/>
</dbReference>
<evidence type="ECO:0000256" key="1">
    <source>
        <dbReference type="ARBA" id="ARBA00023002"/>
    </source>
</evidence>
<accession>A0A6P2C974</accession>
<dbReference type="Gene3D" id="2.30.110.10">
    <property type="entry name" value="Electron Transport, Fmn-binding Protein, Chain A"/>
    <property type="match status" value="1"/>
</dbReference>
<name>A0A6P2C974_9ACTN</name>
<dbReference type="InterPro" id="IPR024031">
    <property type="entry name" value="MSMEG_5819/OxyR"/>
</dbReference>
<dbReference type="OrthoDB" id="3693562at2"/>
<sequence>MSFTEEEAAYIRSQPLARVATVSADGQPDVVPVGFEFDGTHFWIGGVDPGKTRRTSNIRAGNEKVALIIDDLASVSPWSPRFVRVYGTAELVDRETQFGVQPVMKITPTISWSANLDGRPLGERRDDGSGFRRTVHQAHQAG</sequence>
<dbReference type="PANTHER" id="PTHR35176:SF6">
    <property type="entry name" value="HEME OXYGENASE HI_0854-RELATED"/>
    <property type="match status" value="1"/>
</dbReference>
<gene>
    <name evidence="4" type="ORF">EAS64_06100</name>
</gene>
<dbReference type="NCBIfam" id="TIGR04023">
    <property type="entry name" value="PPOX_MSMEG_5819"/>
    <property type="match status" value="1"/>
</dbReference>
<feature type="compositionally biased region" description="Basic and acidic residues" evidence="2">
    <location>
        <begin position="120"/>
        <end position="130"/>
    </location>
</feature>
<dbReference type="Pfam" id="PF01243">
    <property type="entry name" value="PNPOx_N"/>
    <property type="match status" value="1"/>
</dbReference>
<dbReference type="InterPro" id="IPR011576">
    <property type="entry name" value="Pyridox_Oxase_N"/>
</dbReference>
<comment type="caution">
    <text evidence="4">The sequence shown here is derived from an EMBL/GenBank/DDBJ whole genome shotgun (WGS) entry which is preliminary data.</text>
</comment>
<keyword evidence="5" id="KW-1185">Reference proteome</keyword>
<evidence type="ECO:0000256" key="2">
    <source>
        <dbReference type="SAM" id="MobiDB-lite"/>
    </source>
</evidence>
<dbReference type="AlphaFoldDB" id="A0A6P2C974"/>
<dbReference type="PANTHER" id="PTHR35176">
    <property type="entry name" value="HEME OXYGENASE HI_0854-RELATED"/>
    <property type="match status" value="1"/>
</dbReference>
<dbReference type="GO" id="GO:0016627">
    <property type="term" value="F:oxidoreductase activity, acting on the CH-CH group of donors"/>
    <property type="evidence" value="ECO:0007669"/>
    <property type="project" value="TreeGrafter"/>
</dbReference>